<keyword evidence="2" id="KW-1185">Reference proteome</keyword>
<dbReference type="Proteomes" id="UP000427769">
    <property type="component" value="Chromosome"/>
</dbReference>
<dbReference type="AlphaFoldDB" id="A0A5K7Z9K6"/>
<protein>
    <submittedName>
        <fullName evidence="1">Uncharacterized protein</fullName>
    </submittedName>
</protein>
<reference evidence="1 2" key="1">
    <citation type="submission" date="2019-11" db="EMBL/GenBank/DDBJ databases">
        <title>Comparative genomics of hydrocarbon-degrading Desulfosarcina strains.</title>
        <authorList>
            <person name="Watanabe M."/>
            <person name="Kojima H."/>
            <person name="Fukui M."/>
        </authorList>
    </citation>
    <scope>NUCLEOTIDE SEQUENCE [LARGE SCALE GENOMIC DNA]</scope>
    <source>
        <strain evidence="1 2">PP31</strain>
    </source>
</reference>
<sequence>MGGDKYMKEIEQLIDQMDLENAMEVLATTVKKIFSQASEQSRLKFVYALTGDAGKRNAADLVHL</sequence>
<dbReference type="KEGG" id="dwd:DSCW_48020"/>
<proteinExistence type="predicted"/>
<evidence type="ECO:0000313" key="1">
    <source>
        <dbReference type="EMBL" id="BBO77385.1"/>
    </source>
</evidence>
<organism evidence="1 2">
    <name type="scientific">Desulfosarcina widdelii</name>
    <dbReference type="NCBI Taxonomy" id="947919"/>
    <lineage>
        <taxon>Bacteria</taxon>
        <taxon>Pseudomonadati</taxon>
        <taxon>Thermodesulfobacteriota</taxon>
        <taxon>Desulfobacteria</taxon>
        <taxon>Desulfobacterales</taxon>
        <taxon>Desulfosarcinaceae</taxon>
        <taxon>Desulfosarcina</taxon>
    </lineage>
</organism>
<gene>
    <name evidence="1" type="ORF">DSCW_48020</name>
</gene>
<evidence type="ECO:0000313" key="2">
    <source>
        <dbReference type="Proteomes" id="UP000427769"/>
    </source>
</evidence>
<name>A0A5K7Z9K6_9BACT</name>
<accession>A0A5K7Z9K6</accession>
<dbReference type="EMBL" id="AP021875">
    <property type="protein sequence ID" value="BBO77385.1"/>
    <property type="molecule type" value="Genomic_DNA"/>
</dbReference>